<accession>A0A396GCL8</accession>
<gene>
    <name evidence="1" type="ORF">MtrunA17_Chr8g0341681</name>
</gene>
<evidence type="ECO:0000313" key="1">
    <source>
        <dbReference type="EMBL" id="RHN39239.1"/>
    </source>
</evidence>
<dbReference type="EMBL" id="PSQE01000008">
    <property type="protein sequence ID" value="RHN39239.1"/>
    <property type="molecule type" value="Genomic_DNA"/>
</dbReference>
<reference evidence="2" key="1">
    <citation type="journal article" date="2018" name="Nat. Plants">
        <title>Whole-genome landscape of Medicago truncatula symbiotic genes.</title>
        <authorList>
            <person name="Pecrix Y."/>
            <person name="Staton S.E."/>
            <person name="Sallet E."/>
            <person name="Lelandais-Briere C."/>
            <person name="Moreau S."/>
            <person name="Carrere S."/>
            <person name="Blein T."/>
            <person name="Jardinaud M.F."/>
            <person name="Latrasse D."/>
            <person name="Zouine M."/>
            <person name="Zahm M."/>
            <person name="Kreplak J."/>
            <person name="Mayjonade B."/>
            <person name="Satge C."/>
            <person name="Perez M."/>
            <person name="Cauet S."/>
            <person name="Marande W."/>
            <person name="Chantry-Darmon C."/>
            <person name="Lopez-Roques C."/>
            <person name="Bouchez O."/>
            <person name="Berard A."/>
            <person name="Debelle F."/>
            <person name="Munos S."/>
            <person name="Bendahmane A."/>
            <person name="Berges H."/>
            <person name="Niebel A."/>
            <person name="Buitink J."/>
            <person name="Frugier F."/>
            <person name="Benhamed M."/>
            <person name="Crespi M."/>
            <person name="Gouzy J."/>
            <person name="Gamas P."/>
        </authorList>
    </citation>
    <scope>NUCLEOTIDE SEQUENCE [LARGE SCALE GENOMIC DNA]</scope>
    <source>
        <strain evidence="2">cv. Jemalong A17</strain>
    </source>
</reference>
<dbReference type="AlphaFoldDB" id="A0A396GCL8"/>
<evidence type="ECO:0000313" key="2">
    <source>
        <dbReference type="Proteomes" id="UP000265566"/>
    </source>
</evidence>
<protein>
    <submittedName>
        <fullName evidence="1">Uncharacterized protein</fullName>
    </submittedName>
</protein>
<organism evidence="1 2">
    <name type="scientific">Medicago truncatula</name>
    <name type="common">Barrel medic</name>
    <name type="synonym">Medicago tribuloides</name>
    <dbReference type="NCBI Taxonomy" id="3880"/>
    <lineage>
        <taxon>Eukaryota</taxon>
        <taxon>Viridiplantae</taxon>
        <taxon>Streptophyta</taxon>
        <taxon>Embryophyta</taxon>
        <taxon>Tracheophyta</taxon>
        <taxon>Spermatophyta</taxon>
        <taxon>Magnoliopsida</taxon>
        <taxon>eudicotyledons</taxon>
        <taxon>Gunneridae</taxon>
        <taxon>Pentapetalae</taxon>
        <taxon>rosids</taxon>
        <taxon>fabids</taxon>
        <taxon>Fabales</taxon>
        <taxon>Fabaceae</taxon>
        <taxon>Papilionoideae</taxon>
        <taxon>50 kb inversion clade</taxon>
        <taxon>NPAAA clade</taxon>
        <taxon>Hologalegina</taxon>
        <taxon>IRL clade</taxon>
        <taxon>Trifolieae</taxon>
        <taxon>Medicago</taxon>
    </lineage>
</organism>
<sequence length="57" mass="6679">MTRFRGTLTHLSENSFFQSCREAQKNNKTIDQLNHLKLKTSCPRCEVSKRAGRILQR</sequence>
<name>A0A396GCL8_MEDTR</name>
<dbReference type="Proteomes" id="UP000265566">
    <property type="component" value="Chromosome 8"/>
</dbReference>
<dbReference type="Gramene" id="rna45244">
    <property type="protein sequence ID" value="RHN39239.1"/>
    <property type="gene ID" value="gene45244"/>
</dbReference>
<comment type="caution">
    <text evidence="1">The sequence shown here is derived from an EMBL/GenBank/DDBJ whole genome shotgun (WGS) entry which is preliminary data.</text>
</comment>
<proteinExistence type="predicted"/>